<dbReference type="SUPFAM" id="SSF53756">
    <property type="entry name" value="UDP-Glycosyltransferase/glycogen phosphorylase"/>
    <property type="match status" value="1"/>
</dbReference>
<gene>
    <name evidence="1" type="ORF">ABC974_27140</name>
</gene>
<accession>A0ABU9YBY6</accession>
<protein>
    <recommendedName>
        <fullName evidence="3">Glycosyltransferase</fullName>
    </recommendedName>
</protein>
<sequence length="357" mass="38830">MIAQVDVNTIWRRQFGLAVRRRWPDTLLVSPRKVSLRGGGAAEDGVLSVGLPPGWATRTSAVAMPILGCKLRSQAARRGGRIETIIFTSFHYLPLARALQGDTQIIYYCSDDYSGYDGWGGDAALSREGEMCRLASLSIFVSAALRDRAISSYGVDPARCIVAANASEPRFSEPTQLPAGLAALPKPIFGTVGVLGDRIDYKFLDAVARSPEVGSLALVGPVTASADTEAAITQLRHNAKVHWFGSQPHDQIHMWMAGIDVAVIPYVSSNFNHFCSPMRLWDHLAIGQPILATEACDQVSRHPGIWVVPESGEALDRQVAGAVREYATGRNPRLETWDDRVALIAAWQEEQQGRGAQ</sequence>
<dbReference type="Proteomes" id="UP001419910">
    <property type="component" value="Unassembled WGS sequence"/>
</dbReference>
<evidence type="ECO:0000313" key="2">
    <source>
        <dbReference type="Proteomes" id="UP001419910"/>
    </source>
</evidence>
<comment type="caution">
    <text evidence="1">The sequence shown here is derived from an EMBL/GenBank/DDBJ whole genome shotgun (WGS) entry which is preliminary data.</text>
</comment>
<proteinExistence type="predicted"/>
<name>A0ABU9YBY6_9SPHN</name>
<dbReference type="EMBL" id="JBDIME010000044">
    <property type="protein sequence ID" value="MEN2793325.1"/>
    <property type="molecule type" value="Genomic_DNA"/>
</dbReference>
<dbReference type="Gene3D" id="3.40.50.2000">
    <property type="entry name" value="Glycogen Phosphorylase B"/>
    <property type="match status" value="1"/>
</dbReference>
<keyword evidence="2" id="KW-1185">Reference proteome</keyword>
<evidence type="ECO:0000313" key="1">
    <source>
        <dbReference type="EMBL" id="MEN2793325.1"/>
    </source>
</evidence>
<dbReference type="RefSeq" id="WP_343888701.1">
    <property type="nucleotide sequence ID" value="NZ_BAAAEH010000011.1"/>
</dbReference>
<reference evidence="1 2" key="1">
    <citation type="submission" date="2024-05" db="EMBL/GenBank/DDBJ databases">
        <authorList>
            <person name="Liu Q."/>
            <person name="Xin Y.-H."/>
        </authorList>
    </citation>
    <scope>NUCLEOTIDE SEQUENCE [LARGE SCALE GENOMIC DNA]</scope>
    <source>
        <strain evidence="1 2">CGMCC 1.10181</strain>
    </source>
</reference>
<organism evidence="1 2">
    <name type="scientific">Sphingomonas oligophenolica</name>
    <dbReference type="NCBI Taxonomy" id="301154"/>
    <lineage>
        <taxon>Bacteria</taxon>
        <taxon>Pseudomonadati</taxon>
        <taxon>Pseudomonadota</taxon>
        <taxon>Alphaproteobacteria</taxon>
        <taxon>Sphingomonadales</taxon>
        <taxon>Sphingomonadaceae</taxon>
        <taxon>Sphingomonas</taxon>
    </lineage>
</organism>
<evidence type="ECO:0008006" key="3">
    <source>
        <dbReference type="Google" id="ProtNLM"/>
    </source>
</evidence>